<reference evidence="1 2" key="1">
    <citation type="journal article" date="2018" name="Front. Microbiol.">
        <title>Genome-Wide Analysis of Corynespora cassiicola Leaf Fall Disease Putative Effectors.</title>
        <authorList>
            <person name="Lopez D."/>
            <person name="Ribeiro S."/>
            <person name="Label P."/>
            <person name="Fumanal B."/>
            <person name="Venisse J.S."/>
            <person name="Kohler A."/>
            <person name="de Oliveira R.R."/>
            <person name="Labutti K."/>
            <person name="Lipzen A."/>
            <person name="Lail K."/>
            <person name="Bauer D."/>
            <person name="Ohm R.A."/>
            <person name="Barry K.W."/>
            <person name="Spatafora J."/>
            <person name="Grigoriev I.V."/>
            <person name="Martin F.M."/>
            <person name="Pujade-Renaud V."/>
        </authorList>
    </citation>
    <scope>NUCLEOTIDE SEQUENCE [LARGE SCALE GENOMIC DNA]</scope>
    <source>
        <strain evidence="1 2">Philippines</strain>
    </source>
</reference>
<sequence>MQSLNATASETHLTATAIQGSVSTIQSDVSRNQGVNAALLGQIHNSIPVENEKLQRQVQSLISGNSLGLAKRFDSQQKQITDFKDISLAETAKMDRKLDFLTSFITSGMMPTVSTSSTFSVDGFTRTTIAAIARNECNSVLRDVLGQLNISQSQRETLEKQLRGVADGASTELLREDATNRNERASFIDNTNYDEKRLMAGDGSHFSQPPRRKERISTYEVHRPWLGTIRIITYCIGKRNKATKKWEQSVEVSINIWSTLPILRNRCTDILFTTESSSSGHSQLFPLIATYPIVPNDSPVFQYVTKGDIESLRSAFVEGRASPNDQGENGWTLLHVKMCSSTYYCEIG</sequence>
<dbReference type="Proteomes" id="UP000240883">
    <property type="component" value="Unassembled WGS sequence"/>
</dbReference>
<proteinExistence type="predicted"/>
<dbReference type="OrthoDB" id="3796990at2759"/>
<dbReference type="EMBL" id="KZ678133">
    <property type="protein sequence ID" value="PSN69410.1"/>
    <property type="molecule type" value="Genomic_DNA"/>
</dbReference>
<dbReference type="AlphaFoldDB" id="A0A2T2NVI9"/>
<evidence type="ECO:0000313" key="2">
    <source>
        <dbReference type="Proteomes" id="UP000240883"/>
    </source>
</evidence>
<accession>A0A2T2NVI9</accession>
<gene>
    <name evidence="1" type="ORF">BS50DRAFT_341584</name>
</gene>
<protein>
    <submittedName>
        <fullName evidence="1">Uncharacterized protein</fullName>
    </submittedName>
</protein>
<evidence type="ECO:0000313" key="1">
    <source>
        <dbReference type="EMBL" id="PSN69410.1"/>
    </source>
</evidence>
<keyword evidence="2" id="KW-1185">Reference proteome</keyword>
<organism evidence="1 2">
    <name type="scientific">Corynespora cassiicola Philippines</name>
    <dbReference type="NCBI Taxonomy" id="1448308"/>
    <lineage>
        <taxon>Eukaryota</taxon>
        <taxon>Fungi</taxon>
        <taxon>Dikarya</taxon>
        <taxon>Ascomycota</taxon>
        <taxon>Pezizomycotina</taxon>
        <taxon>Dothideomycetes</taxon>
        <taxon>Pleosporomycetidae</taxon>
        <taxon>Pleosporales</taxon>
        <taxon>Corynesporascaceae</taxon>
        <taxon>Corynespora</taxon>
    </lineage>
</organism>
<name>A0A2T2NVI9_CORCC</name>